<dbReference type="GeneID" id="8384015"/>
<dbReference type="EMBL" id="CP001687">
    <property type="protein sequence ID" value="ACV11901.1"/>
    <property type="molecule type" value="Genomic_DNA"/>
</dbReference>
<organism evidence="2 3">
    <name type="scientific">Halorhabdus utahensis (strain DSM 12940 / JCM 11049 / AX-2)</name>
    <dbReference type="NCBI Taxonomy" id="519442"/>
    <lineage>
        <taxon>Archaea</taxon>
        <taxon>Methanobacteriati</taxon>
        <taxon>Methanobacteriota</taxon>
        <taxon>Stenosarchaea group</taxon>
        <taxon>Halobacteria</taxon>
        <taxon>Halobacteriales</taxon>
        <taxon>Haloarculaceae</taxon>
        <taxon>Halorhabdus</taxon>
    </lineage>
</organism>
<protein>
    <submittedName>
        <fullName evidence="2">Uncharacterized protein</fullName>
    </submittedName>
</protein>
<proteinExistence type="predicted"/>
<dbReference type="AlphaFoldDB" id="C7NQZ7"/>
<feature type="region of interest" description="Disordered" evidence="1">
    <location>
        <begin position="1"/>
        <end position="20"/>
    </location>
</feature>
<keyword evidence="3" id="KW-1185">Reference proteome</keyword>
<reference evidence="2 3" key="1">
    <citation type="journal article" date="2009" name="Stand. Genomic Sci.">
        <title>Complete genome sequence of Halorhabdus utahensis type strain (AX-2).</title>
        <authorList>
            <person name="Anderson I."/>
            <person name="Tindall B.J."/>
            <person name="Pomrenke H."/>
            <person name="Goker M."/>
            <person name="Lapidus A."/>
            <person name="Nolan M."/>
            <person name="Copeland A."/>
            <person name="Glavina Del Rio T."/>
            <person name="Chen F."/>
            <person name="Tice H."/>
            <person name="Cheng J.F."/>
            <person name="Lucas S."/>
            <person name="Chertkov O."/>
            <person name="Bruce D."/>
            <person name="Brettin T."/>
            <person name="Detter J.C."/>
            <person name="Han C."/>
            <person name="Goodwin L."/>
            <person name="Land M."/>
            <person name="Hauser L."/>
            <person name="Chang Y.J."/>
            <person name="Jeffries C.D."/>
            <person name="Pitluck S."/>
            <person name="Pati A."/>
            <person name="Mavromatis K."/>
            <person name="Ivanova N."/>
            <person name="Ovchinnikova G."/>
            <person name="Chen A."/>
            <person name="Palaniappan K."/>
            <person name="Chain P."/>
            <person name="Rohde M."/>
            <person name="Bristow J."/>
            <person name="Eisen J.A."/>
            <person name="Markowitz V."/>
            <person name="Hugenholtz P."/>
            <person name="Kyrpides N.C."/>
            <person name="Klenk H.P."/>
        </authorList>
    </citation>
    <scope>NUCLEOTIDE SEQUENCE [LARGE SCALE GENOMIC DNA]</scope>
    <source>
        <strain evidence="3">DSM 12940 / JCM 11049 / AX-2</strain>
    </source>
</reference>
<dbReference type="HOGENOM" id="CLU_2581334_0_0_2"/>
<evidence type="ECO:0000313" key="3">
    <source>
        <dbReference type="Proteomes" id="UP000002071"/>
    </source>
</evidence>
<dbReference type="RefSeq" id="WP_015789474.1">
    <property type="nucleotide sequence ID" value="NC_013158.1"/>
</dbReference>
<accession>C7NQZ7</accession>
<dbReference type="KEGG" id="hut:Huta_1729"/>
<name>C7NQZ7_HALUD</name>
<gene>
    <name evidence="2" type="ordered locus">Huta_1729</name>
</gene>
<sequence length="80" mass="8865">MSIDPVNEPAPGFTQGQIRDADRLLSDGTLYKENPNEHIQFTANTDDFEEHITVPKDNPQAAHASAYQDGDKIGQEPLDE</sequence>
<dbReference type="Proteomes" id="UP000002071">
    <property type="component" value="Chromosome"/>
</dbReference>
<dbReference type="STRING" id="519442.Huta_1729"/>
<feature type="region of interest" description="Disordered" evidence="1">
    <location>
        <begin position="50"/>
        <end position="80"/>
    </location>
</feature>
<evidence type="ECO:0000256" key="1">
    <source>
        <dbReference type="SAM" id="MobiDB-lite"/>
    </source>
</evidence>
<evidence type="ECO:0000313" key="2">
    <source>
        <dbReference type="EMBL" id="ACV11901.1"/>
    </source>
</evidence>